<dbReference type="Proteomes" id="UP000649617">
    <property type="component" value="Unassembled WGS sequence"/>
</dbReference>
<sequence>NLKLTSLGASPRGEGSWSSDPSLHRGYSDSDQDVDASAHGEAALRYGFAPSSGPDCDAAAYFNLRMSSLHQSFLSSRNFAPTGSYRS</sequence>
<dbReference type="AlphaFoldDB" id="A0A812X052"/>
<organism evidence="2 3">
    <name type="scientific">Symbiodinium pilosum</name>
    <name type="common">Dinoflagellate</name>
    <dbReference type="NCBI Taxonomy" id="2952"/>
    <lineage>
        <taxon>Eukaryota</taxon>
        <taxon>Sar</taxon>
        <taxon>Alveolata</taxon>
        <taxon>Dinophyceae</taxon>
        <taxon>Suessiales</taxon>
        <taxon>Symbiodiniaceae</taxon>
        <taxon>Symbiodinium</taxon>
    </lineage>
</organism>
<keyword evidence="3" id="KW-1185">Reference proteome</keyword>
<evidence type="ECO:0000313" key="2">
    <source>
        <dbReference type="EMBL" id="CAE7710418.1"/>
    </source>
</evidence>
<dbReference type="EMBL" id="CAJNIZ010045100">
    <property type="protein sequence ID" value="CAE7710418.1"/>
    <property type="molecule type" value="Genomic_DNA"/>
</dbReference>
<feature type="non-terminal residue" evidence="2">
    <location>
        <position position="87"/>
    </location>
</feature>
<protein>
    <submittedName>
        <fullName evidence="2">Uncharacterized protein</fullName>
    </submittedName>
</protein>
<accession>A0A812X052</accession>
<proteinExistence type="predicted"/>
<reference evidence="2" key="1">
    <citation type="submission" date="2021-02" db="EMBL/GenBank/DDBJ databases">
        <authorList>
            <person name="Dougan E. K."/>
            <person name="Rhodes N."/>
            <person name="Thang M."/>
            <person name="Chan C."/>
        </authorList>
    </citation>
    <scope>NUCLEOTIDE SEQUENCE</scope>
</reference>
<evidence type="ECO:0000256" key="1">
    <source>
        <dbReference type="SAM" id="MobiDB-lite"/>
    </source>
</evidence>
<feature type="region of interest" description="Disordered" evidence="1">
    <location>
        <begin position="1"/>
        <end position="36"/>
    </location>
</feature>
<name>A0A812X052_SYMPI</name>
<comment type="caution">
    <text evidence="2">The sequence shown here is derived from an EMBL/GenBank/DDBJ whole genome shotgun (WGS) entry which is preliminary data.</text>
</comment>
<evidence type="ECO:0000313" key="3">
    <source>
        <dbReference type="Proteomes" id="UP000649617"/>
    </source>
</evidence>
<gene>
    <name evidence="2" type="ORF">SPIL2461_LOCUS20132</name>
</gene>